<evidence type="ECO:0000256" key="1">
    <source>
        <dbReference type="ARBA" id="ARBA00010364"/>
    </source>
</evidence>
<dbReference type="Gene3D" id="3.30.1200.10">
    <property type="entry name" value="YggU-like"/>
    <property type="match status" value="1"/>
</dbReference>
<dbReference type="HAMAP" id="MF_00634">
    <property type="entry name" value="UPF0235"/>
    <property type="match status" value="1"/>
</dbReference>
<dbReference type="InterPro" id="IPR003746">
    <property type="entry name" value="DUF167"/>
</dbReference>
<evidence type="ECO:0000313" key="3">
    <source>
        <dbReference type="EMBL" id="KCZ92073.1"/>
    </source>
</evidence>
<dbReference type="AlphaFoldDB" id="A0A059FNQ5"/>
<dbReference type="NCBIfam" id="TIGR00251">
    <property type="entry name" value="DUF167 family protein"/>
    <property type="match status" value="1"/>
</dbReference>
<dbReference type="SUPFAM" id="SSF69786">
    <property type="entry name" value="YggU-like"/>
    <property type="match status" value="1"/>
</dbReference>
<keyword evidence="4" id="KW-1185">Reference proteome</keyword>
<proteinExistence type="inferred from homology"/>
<protein>
    <recommendedName>
        <fullName evidence="2">UPF0235 protein HHI_12609</fullName>
    </recommendedName>
</protein>
<dbReference type="OrthoDB" id="3176309at2"/>
<dbReference type="PATRIC" id="fig|1280951.3.peg.2540"/>
<evidence type="ECO:0000256" key="2">
    <source>
        <dbReference type="HAMAP-Rule" id="MF_00634"/>
    </source>
</evidence>
<dbReference type="SMART" id="SM01152">
    <property type="entry name" value="DUF167"/>
    <property type="match status" value="1"/>
</dbReference>
<reference evidence="3 4" key="1">
    <citation type="submission" date="2013-04" db="EMBL/GenBank/DDBJ databases">
        <title>Hyphomonas hirschiana VP5 Genome Sequencing.</title>
        <authorList>
            <person name="Lai Q."/>
            <person name="Shao Z."/>
        </authorList>
    </citation>
    <scope>NUCLEOTIDE SEQUENCE [LARGE SCALE GENOMIC DNA]</scope>
    <source>
        <strain evidence="3 4">VP5</strain>
    </source>
</reference>
<dbReference type="InterPro" id="IPR036591">
    <property type="entry name" value="YggU-like_sf"/>
</dbReference>
<comment type="similarity">
    <text evidence="1 2">Belongs to the UPF0235 family.</text>
</comment>
<gene>
    <name evidence="3" type="ORF">HHI_12609</name>
</gene>
<organism evidence="3 4">
    <name type="scientific">Hyphomonas hirschiana VP5</name>
    <dbReference type="NCBI Taxonomy" id="1280951"/>
    <lineage>
        <taxon>Bacteria</taxon>
        <taxon>Pseudomonadati</taxon>
        <taxon>Pseudomonadota</taxon>
        <taxon>Alphaproteobacteria</taxon>
        <taxon>Hyphomonadales</taxon>
        <taxon>Hyphomonadaceae</taxon>
        <taxon>Hyphomonas</taxon>
    </lineage>
</organism>
<dbReference type="RefSeq" id="WP_011648222.1">
    <property type="nucleotide sequence ID" value="NZ_ARYI01000010.1"/>
</dbReference>
<dbReference type="Pfam" id="PF02594">
    <property type="entry name" value="DUF167"/>
    <property type="match status" value="1"/>
</dbReference>
<comment type="caution">
    <text evidence="3">The sequence shown here is derived from an EMBL/GenBank/DDBJ whole genome shotgun (WGS) entry which is preliminary data.</text>
</comment>
<evidence type="ECO:0000313" key="4">
    <source>
        <dbReference type="Proteomes" id="UP000025061"/>
    </source>
</evidence>
<name>A0A059FNQ5_9PROT</name>
<dbReference type="Proteomes" id="UP000025061">
    <property type="component" value="Unassembled WGS sequence"/>
</dbReference>
<dbReference type="EMBL" id="ARYI01000010">
    <property type="protein sequence ID" value="KCZ92073.1"/>
    <property type="molecule type" value="Genomic_DNA"/>
</dbReference>
<accession>A0A059FNQ5</accession>
<sequence>MRHRLTARVQPKAASDRLDGWAADEAGRPFLKLRVRALPAEGAANAAVEALVAKALGVPKSAVRVVTGGKNRLKSLEIEGPPDLAARISGLAGDDSDKT</sequence>